<gene>
    <name evidence="1" type="ORF">SO694_0021209</name>
</gene>
<dbReference type="Pfam" id="PF01987">
    <property type="entry name" value="AIM24"/>
    <property type="match status" value="1"/>
</dbReference>
<dbReference type="InterPro" id="IPR002838">
    <property type="entry name" value="AIM24"/>
</dbReference>
<name>A0ABR1FG61_AURAN</name>
<dbReference type="EMBL" id="JBBJCI010000445">
    <property type="protein sequence ID" value="KAK7230220.1"/>
    <property type="molecule type" value="Genomic_DNA"/>
</dbReference>
<evidence type="ECO:0000313" key="2">
    <source>
        <dbReference type="Proteomes" id="UP001363151"/>
    </source>
</evidence>
<reference evidence="1 2" key="1">
    <citation type="submission" date="2024-03" db="EMBL/GenBank/DDBJ databases">
        <title>Aureococcus anophagefferens CCMP1851 and Kratosvirus quantuckense: Draft genome of a second virus-susceptible host strain in the model system.</title>
        <authorList>
            <person name="Chase E."/>
            <person name="Truchon A.R."/>
            <person name="Schepens W."/>
            <person name="Wilhelm S.W."/>
        </authorList>
    </citation>
    <scope>NUCLEOTIDE SEQUENCE [LARGE SCALE GENOMIC DNA]</scope>
    <source>
        <strain evidence="1 2">CCMP1851</strain>
    </source>
</reference>
<dbReference type="PANTHER" id="PTHR43657:SF1">
    <property type="entry name" value="ALTERED INHERITANCE OF MITOCHONDRIA PROTEIN 24, MITOCHONDRIAL"/>
    <property type="match status" value="1"/>
</dbReference>
<protein>
    <submittedName>
        <fullName evidence="1">AIM-like protein</fullName>
    </submittedName>
</protein>
<dbReference type="PANTHER" id="PTHR43657">
    <property type="entry name" value="TRYPTOPHAN RNA-BINDING ATTENUATOR PROTEIN-LIKE PROTEIN"/>
    <property type="match status" value="1"/>
</dbReference>
<comment type="caution">
    <text evidence="1">The sequence shown here is derived from an EMBL/GenBank/DDBJ whole genome shotgun (WGS) entry which is preliminary data.</text>
</comment>
<organism evidence="1 2">
    <name type="scientific">Aureococcus anophagefferens</name>
    <name type="common">Harmful bloom alga</name>
    <dbReference type="NCBI Taxonomy" id="44056"/>
    <lineage>
        <taxon>Eukaryota</taxon>
        <taxon>Sar</taxon>
        <taxon>Stramenopiles</taxon>
        <taxon>Ochrophyta</taxon>
        <taxon>Pelagophyceae</taxon>
        <taxon>Pelagomonadales</taxon>
        <taxon>Pelagomonadaceae</taxon>
        <taxon>Aureococcus</taxon>
    </lineage>
</organism>
<dbReference type="SUPFAM" id="SSF51219">
    <property type="entry name" value="TRAP-like"/>
    <property type="match status" value="1"/>
</dbReference>
<dbReference type="Proteomes" id="UP001363151">
    <property type="component" value="Unassembled WGS sequence"/>
</dbReference>
<evidence type="ECO:0000313" key="1">
    <source>
        <dbReference type="EMBL" id="KAK7230220.1"/>
    </source>
</evidence>
<sequence length="268" mass="27508">MAKLAAQGGNGFTWVAMEPLPGWGNGKWDLVGENMHILSVGLGPGETTQMEPGSMMFMGADVEASVNCDGCLARCVGGEACAAMIYENKGAAPTYVGMTPPVPADVVALDMTQYDKISARSGAYMASVGAAQPSFELDCCTPTCCCAGFGCVRQTISADGQGGTAFINATGTVERKMLEPGETLVIDSNSLVAWHGAALGVRPAGSCMACCCNGEGCCNTTVTGPGTAWVQSMPWAQYKAKMGVTIKLDKAGNVVAAGAPPSAELHRE</sequence>
<proteinExistence type="predicted"/>
<dbReference type="InterPro" id="IPR036983">
    <property type="entry name" value="AIM24_sf"/>
</dbReference>
<dbReference type="InterPro" id="IPR016031">
    <property type="entry name" value="Trp_RNA-bd_attenuator-like_dom"/>
</dbReference>
<accession>A0ABR1FG61</accession>
<keyword evidence="2" id="KW-1185">Reference proteome</keyword>
<dbReference type="Gene3D" id="3.60.160.10">
    <property type="entry name" value="Mitochondrial biogenesis AIM24"/>
    <property type="match status" value="1"/>
</dbReference>